<evidence type="ECO:0000313" key="6">
    <source>
        <dbReference type="Proteomes" id="UP000314285"/>
    </source>
</evidence>
<keyword evidence="1" id="KW-0805">Transcription regulation</keyword>
<evidence type="ECO:0000259" key="4">
    <source>
        <dbReference type="PROSITE" id="PS01124"/>
    </source>
</evidence>
<comment type="caution">
    <text evidence="5">The sequence shown here is derived from an EMBL/GenBank/DDBJ whole genome shotgun (WGS) entry which is preliminary data.</text>
</comment>
<protein>
    <submittedName>
        <fullName evidence="5">AraC family transcriptional regulator</fullName>
    </submittedName>
</protein>
<dbReference type="InterPro" id="IPR018062">
    <property type="entry name" value="HTH_AraC-typ_CS"/>
</dbReference>
<dbReference type="SUPFAM" id="SSF51182">
    <property type="entry name" value="RmlC-like cupins"/>
    <property type="match status" value="1"/>
</dbReference>
<keyword evidence="3" id="KW-0804">Transcription</keyword>
<feature type="domain" description="HTH araC/xylS-type" evidence="4">
    <location>
        <begin position="151"/>
        <end position="251"/>
    </location>
</feature>
<dbReference type="GO" id="GO:0003700">
    <property type="term" value="F:DNA-binding transcription factor activity"/>
    <property type="evidence" value="ECO:0007669"/>
    <property type="project" value="InterPro"/>
</dbReference>
<dbReference type="SMART" id="SM00342">
    <property type="entry name" value="HTH_ARAC"/>
    <property type="match status" value="1"/>
</dbReference>
<evidence type="ECO:0000256" key="1">
    <source>
        <dbReference type="ARBA" id="ARBA00023015"/>
    </source>
</evidence>
<organism evidence="5 6">
    <name type="scientific">Acinetobacter radioresistens</name>
    <dbReference type="NCBI Taxonomy" id="40216"/>
    <lineage>
        <taxon>Bacteria</taxon>
        <taxon>Pseudomonadati</taxon>
        <taxon>Pseudomonadota</taxon>
        <taxon>Gammaproteobacteria</taxon>
        <taxon>Moraxellales</taxon>
        <taxon>Moraxellaceae</taxon>
        <taxon>Acinetobacter</taxon>
    </lineage>
</organism>
<dbReference type="Gene3D" id="1.10.10.60">
    <property type="entry name" value="Homeodomain-like"/>
    <property type="match status" value="1"/>
</dbReference>
<dbReference type="InterPro" id="IPR018060">
    <property type="entry name" value="HTH_AraC"/>
</dbReference>
<sequence>MKRQYSALDELIEIDQFFYEKNEIVASHSSLWGDFNFSLDGILEIQTGKQTFLAPPNYALWLPPQTEHCSIALDHSVTHFICIRVHPSLCDQLPREVKTLSIRPFLLALVREILEQSSGAPGPVYSHLIQILFDQLLQAKIYDDYLPQSHHTVLLPVLQQLADPELFQYSLQTLLKRFSLSERQILRLSQQELGLSISEWRNRAKIIYAISQICQGASIKRLAYELGYQHSSSFIAFFKRYTQHTPLQLRS</sequence>
<keyword evidence="2" id="KW-0238">DNA-binding</keyword>
<dbReference type="EMBL" id="VFBM01000013">
    <property type="protein sequence ID" value="TNX86326.1"/>
    <property type="molecule type" value="Genomic_DNA"/>
</dbReference>
<dbReference type="Pfam" id="PF12833">
    <property type="entry name" value="HTH_18"/>
    <property type="match status" value="1"/>
</dbReference>
<name>A0A8H2JZH4_ACIRA</name>
<dbReference type="SUPFAM" id="SSF46689">
    <property type="entry name" value="Homeodomain-like"/>
    <property type="match status" value="1"/>
</dbReference>
<reference evidence="5 6" key="1">
    <citation type="submission" date="2019-06" db="EMBL/GenBank/DDBJ databases">
        <title>Genome of Acinetobacter radioresistens APH1, a phenol degrading strain.</title>
        <authorList>
            <person name="Liu Y."/>
        </authorList>
    </citation>
    <scope>NUCLEOTIDE SEQUENCE [LARGE SCALE GENOMIC DNA]</scope>
    <source>
        <strain evidence="5 6">APH1</strain>
    </source>
</reference>
<evidence type="ECO:0000256" key="2">
    <source>
        <dbReference type="ARBA" id="ARBA00023125"/>
    </source>
</evidence>
<dbReference type="CDD" id="cd06124">
    <property type="entry name" value="cupin_NimR-like_N"/>
    <property type="match status" value="1"/>
</dbReference>
<gene>
    <name evidence="5" type="ORF">FHY67_13040</name>
</gene>
<accession>A0A8H2JZH4</accession>
<dbReference type="AlphaFoldDB" id="A0A8H2JZH4"/>
<dbReference type="PANTHER" id="PTHR11019:SF190">
    <property type="entry name" value="ARAC-FAMILY REGULATORY PROTEIN"/>
    <property type="match status" value="1"/>
</dbReference>
<dbReference type="PROSITE" id="PS01124">
    <property type="entry name" value="HTH_ARAC_FAMILY_2"/>
    <property type="match status" value="1"/>
</dbReference>
<dbReference type="PROSITE" id="PS00041">
    <property type="entry name" value="HTH_ARAC_FAMILY_1"/>
    <property type="match status" value="1"/>
</dbReference>
<dbReference type="Proteomes" id="UP000314285">
    <property type="component" value="Unassembled WGS sequence"/>
</dbReference>
<evidence type="ECO:0000256" key="3">
    <source>
        <dbReference type="ARBA" id="ARBA00023163"/>
    </source>
</evidence>
<proteinExistence type="predicted"/>
<evidence type="ECO:0000313" key="5">
    <source>
        <dbReference type="EMBL" id="TNX86326.1"/>
    </source>
</evidence>
<dbReference type="InterPro" id="IPR011051">
    <property type="entry name" value="RmlC_Cupin_sf"/>
</dbReference>
<dbReference type="PANTHER" id="PTHR11019">
    <property type="entry name" value="HTH-TYPE TRANSCRIPTIONAL REGULATOR NIMR"/>
    <property type="match status" value="1"/>
</dbReference>
<dbReference type="GO" id="GO:0043565">
    <property type="term" value="F:sequence-specific DNA binding"/>
    <property type="evidence" value="ECO:0007669"/>
    <property type="project" value="InterPro"/>
</dbReference>
<dbReference type="InterPro" id="IPR009057">
    <property type="entry name" value="Homeodomain-like_sf"/>
</dbReference>
<dbReference type="RefSeq" id="WP_034675554.1">
    <property type="nucleotide sequence ID" value="NZ_CP027365.1"/>
</dbReference>